<evidence type="ECO:0000256" key="4">
    <source>
        <dbReference type="ARBA" id="ARBA00023128"/>
    </source>
</evidence>
<proteinExistence type="inferred from homology"/>
<reference evidence="8 9" key="1">
    <citation type="submission" date="2013-11" db="EMBL/GenBank/DDBJ databases">
        <title>Opisthorchis viverrini - life in the bile duct.</title>
        <authorList>
            <person name="Young N.D."/>
            <person name="Nagarajan N."/>
            <person name="Lin S.J."/>
            <person name="Korhonen P.K."/>
            <person name="Jex A.R."/>
            <person name="Hall R.S."/>
            <person name="Safavi-Hemami H."/>
            <person name="Kaewkong W."/>
            <person name="Bertrand D."/>
            <person name="Gao S."/>
            <person name="Seet Q."/>
            <person name="Wongkham S."/>
            <person name="Teh B.T."/>
            <person name="Wongkham C."/>
            <person name="Intapan P.M."/>
            <person name="Maleewong W."/>
            <person name="Yang X."/>
            <person name="Hu M."/>
            <person name="Wang Z."/>
            <person name="Hofmann A."/>
            <person name="Sternberg P.W."/>
            <person name="Tan P."/>
            <person name="Wang J."/>
            <person name="Gasser R.B."/>
        </authorList>
    </citation>
    <scope>NUCLEOTIDE SEQUENCE [LARGE SCALE GENOMIC DNA]</scope>
</reference>
<dbReference type="PANTHER" id="PTHR28595:SF1">
    <property type="entry name" value="LARGE RIBOSOMAL SUBUNIT PROTEIN ML54"/>
    <property type="match status" value="1"/>
</dbReference>
<comment type="subcellular location">
    <subcellularLocation>
        <location evidence="1">Mitochondrion</location>
    </subcellularLocation>
</comment>
<keyword evidence="9" id="KW-1185">Reference proteome</keyword>
<name>A0A075A7Q3_OPIVI</name>
<dbReference type="RefSeq" id="XP_009164608.1">
    <property type="nucleotide sequence ID" value="XM_009166344.1"/>
</dbReference>
<evidence type="ECO:0000256" key="6">
    <source>
        <dbReference type="ARBA" id="ARBA00033752"/>
    </source>
</evidence>
<keyword evidence="2" id="KW-0809">Transit peptide</keyword>
<dbReference type="InterPro" id="IPR013870">
    <property type="entry name" value="Ribosomal_mL54"/>
</dbReference>
<accession>A0A075A7Q3</accession>
<organism evidence="8 9">
    <name type="scientific">Opisthorchis viverrini</name>
    <name type="common">Southeast Asian liver fluke</name>
    <dbReference type="NCBI Taxonomy" id="6198"/>
    <lineage>
        <taxon>Eukaryota</taxon>
        <taxon>Metazoa</taxon>
        <taxon>Spiralia</taxon>
        <taxon>Lophotrochozoa</taxon>
        <taxon>Platyhelminthes</taxon>
        <taxon>Trematoda</taxon>
        <taxon>Digenea</taxon>
        <taxon>Opisthorchiida</taxon>
        <taxon>Opisthorchiata</taxon>
        <taxon>Opisthorchiidae</taxon>
        <taxon>Opisthorchis</taxon>
    </lineage>
</organism>
<dbReference type="STRING" id="6198.A0A075A7Q3"/>
<comment type="similarity">
    <text evidence="6">Belongs to the mitochondrion-specific ribosomal protein mL54 family.</text>
</comment>
<dbReference type="GO" id="GO:0003735">
    <property type="term" value="F:structural constituent of ribosome"/>
    <property type="evidence" value="ECO:0007669"/>
    <property type="project" value="TreeGrafter"/>
</dbReference>
<dbReference type="OrthoDB" id="10252718at2759"/>
<keyword evidence="4" id="KW-0496">Mitochondrion</keyword>
<keyword evidence="5" id="KW-0687">Ribonucleoprotein</keyword>
<protein>
    <recommendedName>
        <fullName evidence="7">Large ribosomal subunit protein mL54</fullName>
    </recommendedName>
</protein>
<dbReference type="AlphaFoldDB" id="A0A075A7Q3"/>
<dbReference type="KEGG" id="ovi:T265_02170"/>
<dbReference type="CTD" id="20316358"/>
<keyword evidence="3" id="KW-0689">Ribosomal protein</keyword>
<gene>
    <name evidence="8" type="ORF">T265_02170</name>
</gene>
<evidence type="ECO:0000256" key="7">
    <source>
        <dbReference type="ARBA" id="ARBA00035179"/>
    </source>
</evidence>
<evidence type="ECO:0000256" key="3">
    <source>
        <dbReference type="ARBA" id="ARBA00022980"/>
    </source>
</evidence>
<dbReference type="PANTHER" id="PTHR28595">
    <property type="entry name" value="39S RIBOSOMAL PROTEIN L54, MITOCHONDRIAL"/>
    <property type="match status" value="1"/>
</dbReference>
<dbReference type="Pfam" id="PF08561">
    <property type="entry name" value="Ribosomal_L37"/>
    <property type="match status" value="1"/>
</dbReference>
<evidence type="ECO:0000256" key="1">
    <source>
        <dbReference type="ARBA" id="ARBA00004173"/>
    </source>
</evidence>
<dbReference type="Proteomes" id="UP000054324">
    <property type="component" value="Unassembled WGS sequence"/>
</dbReference>
<evidence type="ECO:0000313" key="9">
    <source>
        <dbReference type="Proteomes" id="UP000054324"/>
    </source>
</evidence>
<evidence type="ECO:0000256" key="5">
    <source>
        <dbReference type="ARBA" id="ARBA00023274"/>
    </source>
</evidence>
<dbReference type="GeneID" id="20316358"/>
<evidence type="ECO:0000313" key="8">
    <source>
        <dbReference type="EMBL" id="KER31665.1"/>
    </source>
</evidence>
<sequence length="272" mass="31421">MTKLRRKGKGVAAVAKTKELPLETDIAKVVNCCCINYKIGEDPIPLKPDSEYPQWLWTLRTDRRPPPLDQVDRNSYYFWRRVRRDNFRHWNHLASLDGWHRKDHRSLESHANRFYGDWETVSTDWWNSTRLESNNKIHVHILYVLVVLKNFAHPHPQYVGPYLVTSRHPKYFITQFNNKTATVSIDRLKSAYTDFVDSGHLGNNTDDVKPKNNVTEDFPKQTHAGLQTNNTGPHAPTVAFTDLIVSSLENINHNIILLSGGEGICSYPFANM</sequence>
<dbReference type="GO" id="GO:0005762">
    <property type="term" value="C:mitochondrial large ribosomal subunit"/>
    <property type="evidence" value="ECO:0007669"/>
    <property type="project" value="TreeGrafter"/>
</dbReference>
<dbReference type="EMBL" id="KL596643">
    <property type="protein sequence ID" value="KER31665.1"/>
    <property type="molecule type" value="Genomic_DNA"/>
</dbReference>
<evidence type="ECO:0000256" key="2">
    <source>
        <dbReference type="ARBA" id="ARBA00022946"/>
    </source>
</evidence>